<dbReference type="GO" id="GO:0006508">
    <property type="term" value="P:proteolysis"/>
    <property type="evidence" value="ECO:0007669"/>
    <property type="project" value="InterPro"/>
</dbReference>
<dbReference type="Pfam" id="PF01252">
    <property type="entry name" value="Peptidase_A8"/>
    <property type="match status" value="1"/>
</dbReference>
<name>A0A853BAH2_9PSEU</name>
<evidence type="ECO:0008006" key="4">
    <source>
        <dbReference type="Google" id="ProtNLM"/>
    </source>
</evidence>
<evidence type="ECO:0000256" key="1">
    <source>
        <dbReference type="RuleBase" id="RU004181"/>
    </source>
</evidence>
<dbReference type="Proteomes" id="UP000549616">
    <property type="component" value="Unassembled WGS sequence"/>
</dbReference>
<dbReference type="GO" id="GO:0004190">
    <property type="term" value="F:aspartic-type endopeptidase activity"/>
    <property type="evidence" value="ECO:0007669"/>
    <property type="project" value="InterPro"/>
</dbReference>
<comment type="caution">
    <text evidence="2">The sequence shown here is derived from an EMBL/GenBank/DDBJ whole genome shotgun (WGS) entry which is preliminary data.</text>
</comment>
<dbReference type="PRINTS" id="PR00781">
    <property type="entry name" value="LIPOSIGPTASE"/>
</dbReference>
<dbReference type="EMBL" id="JACCFK010000002">
    <property type="protein sequence ID" value="NYI92169.1"/>
    <property type="molecule type" value="Genomic_DNA"/>
</dbReference>
<organism evidence="2 3">
    <name type="scientific">Amycolatopsis endophytica</name>
    <dbReference type="NCBI Taxonomy" id="860233"/>
    <lineage>
        <taxon>Bacteria</taxon>
        <taxon>Bacillati</taxon>
        <taxon>Actinomycetota</taxon>
        <taxon>Actinomycetes</taxon>
        <taxon>Pseudonocardiales</taxon>
        <taxon>Pseudonocardiaceae</taxon>
        <taxon>Amycolatopsis</taxon>
    </lineage>
</organism>
<dbReference type="AlphaFoldDB" id="A0A853BAH2"/>
<proteinExistence type="inferred from homology"/>
<evidence type="ECO:0000313" key="3">
    <source>
        <dbReference type="Proteomes" id="UP000549616"/>
    </source>
</evidence>
<reference evidence="2 3" key="1">
    <citation type="submission" date="2020-07" db="EMBL/GenBank/DDBJ databases">
        <title>Sequencing the genomes of 1000 actinobacteria strains.</title>
        <authorList>
            <person name="Klenk H.-P."/>
        </authorList>
    </citation>
    <scope>NUCLEOTIDE SEQUENCE [LARGE SCALE GENOMIC DNA]</scope>
    <source>
        <strain evidence="2 3">DSM 104006</strain>
    </source>
</reference>
<comment type="similarity">
    <text evidence="1">Belongs to the peptidase A8 family.</text>
</comment>
<accession>A0A853BAH2</accession>
<sequence>MPVALAVAGWASNLLDRLGLHFWTPPGSVRGAVDFIEIGNSVFDVADFVITAGTVLLVAVAGHRLARRGLPRPGRDQRERSRHVGVGRVRTARVAASAG</sequence>
<protein>
    <recommendedName>
        <fullName evidence="4">Signal peptidase II</fullName>
    </recommendedName>
</protein>
<keyword evidence="3" id="KW-1185">Reference proteome</keyword>
<dbReference type="InterPro" id="IPR001872">
    <property type="entry name" value="Peptidase_A8"/>
</dbReference>
<dbReference type="GO" id="GO:0016020">
    <property type="term" value="C:membrane"/>
    <property type="evidence" value="ECO:0007669"/>
    <property type="project" value="InterPro"/>
</dbReference>
<evidence type="ECO:0000313" key="2">
    <source>
        <dbReference type="EMBL" id="NYI92169.1"/>
    </source>
</evidence>
<gene>
    <name evidence="2" type="ORF">HNR02_005544</name>
</gene>